<evidence type="ECO:0000256" key="7">
    <source>
        <dbReference type="ARBA" id="ARBA00022801"/>
    </source>
</evidence>
<evidence type="ECO:0000256" key="9">
    <source>
        <dbReference type="ARBA" id="ARBA00022989"/>
    </source>
</evidence>
<evidence type="ECO:0000256" key="13">
    <source>
        <dbReference type="SAM" id="MobiDB-lite"/>
    </source>
</evidence>
<dbReference type="PANTHER" id="PTHR43221">
    <property type="entry name" value="PROTEASE HTPX"/>
    <property type="match status" value="1"/>
</dbReference>
<dbReference type="InterPro" id="IPR001915">
    <property type="entry name" value="Peptidase_M48"/>
</dbReference>
<evidence type="ECO:0000256" key="1">
    <source>
        <dbReference type="ARBA" id="ARBA00004651"/>
    </source>
</evidence>
<feature type="binding site" evidence="12">
    <location>
        <position position="155"/>
    </location>
    <ligand>
        <name>Zn(2+)</name>
        <dbReference type="ChEBI" id="CHEBI:29105"/>
        <note>catalytic</note>
    </ligand>
</feature>
<comment type="caution">
    <text evidence="15">The sequence shown here is derived from an EMBL/GenBank/DDBJ whole genome shotgun (WGS) entry which is preliminary data.</text>
</comment>
<evidence type="ECO:0000313" key="15">
    <source>
        <dbReference type="EMBL" id="MBD3365578.1"/>
    </source>
</evidence>
<feature type="compositionally biased region" description="Low complexity" evidence="13">
    <location>
        <begin position="338"/>
        <end position="347"/>
    </location>
</feature>
<feature type="region of interest" description="Disordered" evidence="13">
    <location>
        <begin position="338"/>
        <end position="413"/>
    </location>
</feature>
<evidence type="ECO:0000256" key="5">
    <source>
        <dbReference type="ARBA" id="ARBA00022692"/>
    </source>
</evidence>
<dbReference type="HAMAP" id="MF_00188">
    <property type="entry name" value="Pept_M48_protease_HtpX"/>
    <property type="match status" value="1"/>
</dbReference>
<feature type="transmembrane region" description="Helical" evidence="12">
    <location>
        <begin position="20"/>
        <end position="41"/>
    </location>
</feature>
<comment type="subcellular location">
    <subcellularLocation>
        <location evidence="1 12">Cell membrane</location>
        <topology evidence="1 12">Multi-pass membrane protein</topology>
    </subcellularLocation>
</comment>
<evidence type="ECO:0000256" key="8">
    <source>
        <dbReference type="ARBA" id="ARBA00022833"/>
    </source>
</evidence>
<keyword evidence="10 12" id="KW-0482">Metalloprotease</keyword>
<dbReference type="CDD" id="cd07340">
    <property type="entry name" value="M48B_Htpx_like"/>
    <property type="match status" value="1"/>
</dbReference>
<proteinExistence type="inferred from homology"/>
<dbReference type="GO" id="GO:0005886">
    <property type="term" value="C:plasma membrane"/>
    <property type="evidence" value="ECO:0007669"/>
    <property type="project" value="UniProtKB-SubCell"/>
</dbReference>
<dbReference type="GO" id="GO:0008270">
    <property type="term" value="F:zinc ion binding"/>
    <property type="evidence" value="ECO:0007669"/>
    <property type="project" value="UniProtKB-UniRule"/>
</dbReference>
<dbReference type="EC" id="3.4.24.-" evidence="12"/>
<comment type="cofactor">
    <cofactor evidence="12">
        <name>Zn(2+)</name>
        <dbReference type="ChEBI" id="CHEBI:29105"/>
    </cofactor>
    <text evidence="12">Binds 1 zinc ion per subunit.</text>
</comment>
<keyword evidence="3 12" id="KW-1003">Cell membrane</keyword>
<organism evidence="15 16">
    <name type="scientific">candidate division WOR-3 bacterium</name>
    <dbReference type="NCBI Taxonomy" id="2052148"/>
    <lineage>
        <taxon>Bacteria</taxon>
        <taxon>Bacteria division WOR-3</taxon>
    </lineage>
</organism>
<dbReference type="GO" id="GO:0004222">
    <property type="term" value="F:metalloendopeptidase activity"/>
    <property type="evidence" value="ECO:0007669"/>
    <property type="project" value="UniProtKB-UniRule"/>
</dbReference>
<keyword evidence="5 12" id="KW-0812">Transmembrane</keyword>
<feature type="binding site" evidence="12">
    <location>
        <position position="234"/>
    </location>
    <ligand>
        <name>Zn(2+)</name>
        <dbReference type="ChEBI" id="CHEBI:29105"/>
        <note>catalytic</note>
    </ligand>
</feature>
<evidence type="ECO:0000256" key="3">
    <source>
        <dbReference type="ARBA" id="ARBA00022475"/>
    </source>
</evidence>
<evidence type="ECO:0000256" key="2">
    <source>
        <dbReference type="ARBA" id="ARBA00009779"/>
    </source>
</evidence>
<dbReference type="InterPro" id="IPR022919">
    <property type="entry name" value="Pept_M48_protease_HtpX"/>
</dbReference>
<keyword evidence="9 12" id="KW-1133">Transmembrane helix</keyword>
<keyword evidence="4 12" id="KW-0645">Protease</keyword>
<dbReference type="Proteomes" id="UP000630660">
    <property type="component" value="Unassembled WGS sequence"/>
</dbReference>
<feature type="domain" description="Peptidase M48" evidence="14">
    <location>
        <begin position="86"/>
        <end position="315"/>
    </location>
</feature>
<accession>A0A9D5QDB4</accession>
<dbReference type="Pfam" id="PF01435">
    <property type="entry name" value="Peptidase_M48"/>
    <property type="match status" value="1"/>
</dbReference>
<dbReference type="InterPro" id="IPR050083">
    <property type="entry name" value="HtpX_protease"/>
</dbReference>
<feature type="binding site" evidence="12">
    <location>
        <position position="151"/>
    </location>
    <ligand>
        <name>Zn(2+)</name>
        <dbReference type="ChEBI" id="CHEBI:29105"/>
        <note>catalytic</note>
    </ligand>
</feature>
<evidence type="ECO:0000259" key="14">
    <source>
        <dbReference type="Pfam" id="PF01435"/>
    </source>
</evidence>
<dbReference type="Gene3D" id="3.30.2010.10">
    <property type="entry name" value="Metalloproteases ('zincins'), catalytic domain"/>
    <property type="match status" value="1"/>
</dbReference>
<feature type="transmembrane region" description="Helical" evidence="12">
    <location>
        <begin position="161"/>
        <end position="181"/>
    </location>
</feature>
<evidence type="ECO:0000256" key="4">
    <source>
        <dbReference type="ARBA" id="ARBA00022670"/>
    </source>
</evidence>
<dbReference type="EMBL" id="WJKJ01000339">
    <property type="protein sequence ID" value="MBD3365578.1"/>
    <property type="molecule type" value="Genomic_DNA"/>
</dbReference>
<dbReference type="AlphaFoldDB" id="A0A9D5QDB4"/>
<dbReference type="PANTHER" id="PTHR43221:SF1">
    <property type="entry name" value="PROTEASE HTPX"/>
    <property type="match status" value="1"/>
</dbReference>
<keyword evidence="7 12" id="KW-0378">Hydrolase</keyword>
<name>A0A9D5QDB4_UNCW3</name>
<evidence type="ECO:0000313" key="16">
    <source>
        <dbReference type="Proteomes" id="UP000630660"/>
    </source>
</evidence>
<comment type="similarity">
    <text evidence="2 12">Belongs to the peptidase M48B family.</text>
</comment>
<feature type="compositionally biased region" description="Basic and acidic residues" evidence="13">
    <location>
        <begin position="398"/>
        <end position="407"/>
    </location>
</feature>
<keyword evidence="6 12" id="KW-0479">Metal-binding</keyword>
<evidence type="ECO:0000256" key="6">
    <source>
        <dbReference type="ARBA" id="ARBA00022723"/>
    </source>
</evidence>
<protein>
    <recommendedName>
        <fullName evidence="12">Protease HtpX homolog</fullName>
        <ecNumber evidence="12">3.4.24.-</ecNumber>
    </recommendedName>
</protein>
<feature type="active site" evidence="12">
    <location>
        <position position="152"/>
    </location>
</feature>
<feature type="transmembrane region" description="Helical" evidence="12">
    <location>
        <begin position="201"/>
        <end position="225"/>
    </location>
</feature>
<dbReference type="GO" id="GO:0006508">
    <property type="term" value="P:proteolysis"/>
    <property type="evidence" value="ECO:0007669"/>
    <property type="project" value="UniProtKB-KW"/>
</dbReference>
<feature type="transmembrane region" description="Helical" evidence="12">
    <location>
        <begin position="47"/>
        <end position="67"/>
    </location>
</feature>
<reference evidence="15" key="1">
    <citation type="submission" date="2019-11" db="EMBL/GenBank/DDBJ databases">
        <title>Microbial mats filling the niche in hypersaline microbial mats.</title>
        <authorList>
            <person name="Wong H.L."/>
            <person name="Macleod F.I."/>
            <person name="White R.A. III"/>
            <person name="Burns B.P."/>
        </authorList>
    </citation>
    <scope>NUCLEOTIDE SEQUENCE</scope>
    <source>
        <strain evidence="15">Bin_327</strain>
    </source>
</reference>
<evidence type="ECO:0000256" key="12">
    <source>
        <dbReference type="HAMAP-Rule" id="MF_00188"/>
    </source>
</evidence>
<sequence length="413" mass="45309">MKPRRHLYNLIAANKWKTFFFVLLFALIIGFIGLVVVFLFTETWTGFIIWCIVIGLFLVGYNLIFFFTSKKLALAANGAKKANPDQYKRLHNVVEEMSIASGLPKPEVYIVHDPAPNAFATGRNPKNAAVAVTTGLYEMMDRAELQGVIAHEMSHIKNHDILLMTIIAIMVGAVVLGRDVMLRWGLFFGGGRSRSSGKGSGAAAIIRLLVIVVLLALASIAVLLIRAAISRQREYLADASGAMMTRNPEGLARALEKIGGTYRKIQRKTLATAHLYISSPECKDRLNPKRPHKKIRSNAWSTHPPIGLRVERLRQLDPTSEYAQRLAWARADNAPISSSFTSRASESANPVEGVTGGVTGMGLVAGTRKSEEGPAEQESGPPAAKQGDPQQDPPVDTDESKVERMIDDYFIES</sequence>
<evidence type="ECO:0000256" key="11">
    <source>
        <dbReference type="ARBA" id="ARBA00023136"/>
    </source>
</evidence>
<keyword evidence="11 12" id="KW-0472">Membrane</keyword>
<gene>
    <name evidence="12" type="primary">htpX</name>
    <name evidence="15" type="ORF">GF359_10235</name>
</gene>
<evidence type="ECO:0000256" key="10">
    <source>
        <dbReference type="ARBA" id="ARBA00023049"/>
    </source>
</evidence>
<keyword evidence="8 12" id="KW-0862">Zinc</keyword>